<dbReference type="AlphaFoldDB" id="A0A8T0P5S2"/>
<evidence type="ECO:0000313" key="2">
    <source>
        <dbReference type="Proteomes" id="UP000823388"/>
    </source>
</evidence>
<dbReference type="EMBL" id="CM029053">
    <property type="protein sequence ID" value="KAG2554044.1"/>
    <property type="molecule type" value="Genomic_DNA"/>
</dbReference>
<dbReference type="PROSITE" id="PS51257">
    <property type="entry name" value="PROKAR_LIPOPROTEIN"/>
    <property type="match status" value="1"/>
</dbReference>
<dbReference type="Proteomes" id="UP000823388">
    <property type="component" value="Chromosome 9K"/>
</dbReference>
<organism evidence="1 2">
    <name type="scientific">Panicum virgatum</name>
    <name type="common">Blackwell switchgrass</name>
    <dbReference type="NCBI Taxonomy" id="38727"/>
    <lineage>
        <taxon>Eukaryota</taxon>
        <taxon>Viridiplantae</taxon>
        <taxon>Streptophyta</taxon>
        <taxon>Embryophyta</taxon>
        <taxon>Tracheophyta</taxon>
        <taxon>Spermatophyta</taxon>
        <taxon>Magnoliopsida</taxon>
        <taxon>Liliopsida</taxon>
        <taxon>Poales</taxon>
        <taxon>Poaceae</taxon>
        <taxon>PACMAD clade</taxon>
        <taxon>Panicoideae</taxon>
        <taxon>Panicodae</taxon>
        <taxon>Paniceae</taxon>
        <taxon>Panicinae</taxon>
        <taxon>Panicum</taxon>
        <taxon>Panicum sect. Hiantes</taxon>
    </lineage>
</organism>
<accession>A0A8T0P5S2</accession>
<sequence>MTLIRFESTLSAAQKLTASATTAIMGCRLVQWAVKKLEIDSQKIVHADSRNIAAKGSSCSFTGSRSCSVSAKKKEIVFSFRRAPAPKILVTAGRLIEIELPAFEPRSPRIHTSMLRGAGFMRSRDVRVTRRPWRPDILAQLVVFQASSCFHFHTASSGRTKIQQSSR</sequence>
<keyword evidence="2" id="KW-1185">Reference proteome</keyword>
<comment type="caution">
    <text evidence="1">The sequence shown here is derived from an EMBL/GenBank/DDBJ whole genome shotgun (WGS) entry which is preliminary data.</text>
</comment>
<proteinExistence type="predicted"/>
<protein>
    <submittedName>
        <fullName evidence="1">Uncharacterized protein</fullName>
    </submittedName>
</protein>
<gene>
    <name evidence="1" type="ORF">PVAP13_9KG637450</name>
</gene>
<reference evidence="1" key="1">
    <citation type="submission" date="2020-05" db="EMBL/GenBank/DDBJ databases">
        <title>WGS assembly of Panicum virgatum.</title>
        <authorList>
            <person name="Lovell J.T."/>
            <person name="Jenkins J."/>
            <person name="Shu S."/>
            <person name="Juenger T.E."/>
            <person name="Schmutz J."/>
        </authorList>
    </citation>
    <scope>NUCLEOTIDE SEQUENCE</scope>
    <source>
        <strain evidence="1">AP13</strain>
    </source>
</reference>
<evidence type="ECO:0000313" key="1">
    <source>
        <dbReference type="EMBL" id="KAG2554044.1"/>
    </source>
</evidence>
<name>A0A8T0P5S2_PANVG</name>